<dbReference type="OrthoDB" id="8101208at2"/>
<comment type="caution">
    <text evidence="2">The sequence shown here is derived from an EMBL/GenBank/DDBJ whole genome shotgun (WGS) entry which is preliminary data.</text>
</comment>
<dbReference type="RefSeq" id="WP_126700017.1">
    <property type="nucleotide sequence ID" value="NZ_RWKW01000036.1"/>
</dbReference>
<dbReference type="EMBL" id="RWKW01000036">
    <property type="protein sequence ID" value="RST86332.1"/>
    <property type="molecule type" value="Genomic_DNA"/>
</dbReference>
<reference evidence="2 3" key="1">
    <citation type="submission" date="2018-12" db="EMBL/GenBank/DDBJ databases">
        <title>Mesorhizobium carbonis sp. nov., isolated from coal mine water.</title>
        <authorList>
            <person name="Xin W."/>
            <person name="Xu Z."/>
            <person name="Xiang F."/>
            <person name="Zhang J."/>
            <person name="Xi L."/>
            <person name="Liu J."/>
        </authorList>
    </citation>
    <scope>NUCLEOTIDE SEQUENCE [LARGE SCALE GENOMIC DNA]</scope>
    <source>
        <strain evidence="2 3">B2.3</strain>
    </source>
</reference>
<feature type="compositionally biased region" description="Polar residues" evidence="1">
    <location>
        <begin position="1"/>
        <end position="13"/>
    </location>
</feature>
<sequence>MSTKPAGTEQARTSEAAEAFRKERAKEGSARPDPDEELQEGLEDTFPASDPVSHDTASVAGKPPRDRQSRD</sequence>
<evidence type="ECO:0000256" key="1">
    <source>
        <dbReference type="SAM" id="MobiDB-lite"/>
    </source>
</evidence>
<dbReference type="AlphaFoldDB" id="A0A429YY06"/>
<evidence type="ECO:0000313" key="3">
    <source>
        <dbReference type="Proteomes" id="UP000278398"/>
    </source>
</evidence>
<organism evidence="2 3">
    <name type="scientific">Aquibium carbonis</name>
    <dbReference type="NCBI Taxonomy" id="2495581"/>
    <lineage>
        <taxon>Bacteria</taxon>
        <taxon>Pseudomonadati</taxon>
        <taxon>Pseudomonadota</taxon>
        <taxon>Alphaproteobacteria</taxon>
        <taxon>Hyphomicrobiales</taxon>
        <taxon>Phyllobacteriaceae</taxon>
        <taxon>Aquibium</taxon>
    </lineage>
</organism>
<name>A0A429YY06_9HYPH</name>
<accession>A0A429YY06</accession>
<keyword evidence="3" id="KW-1185">Reference proteome</keyword>
<evidence type="ECO:0000313" key="2">
    <source>
        <dbReference type="EMBL" id="RST86332.1"/>
    </source>
</evidence>
<protein>
    <submittedName>
        <fullName evidence="2">Uncharacterized protein</fullName>
    </submittedName>
</protein>
<dbReference type="Proteomes" id="UP000278398">
    <property type="component" value="Unassembled WGS sequence"/>
</dbReference>
<proteinExistence type="predicted"/>
<feature type="region of interest" description="Disordered" evidence="1">
    <location>
        <begin position="1"/>
        <end position="71"/>
    </location>
</feature>
<gene>
    <name evidence="2" type="ORF">EJC49_11210</name>
</gene>
<feature type="compositionally biased region" description="Acidic residues" evidence="1">
    <location>
        <begin position="34"/>
        <end position="43"/>
    </location>
</feature>
<feature type="compositionally biased region" description="Basic and acidic residues" evidence="1">
    <location>
        <begin position="18"/>
        <end position="33"/>
    </location>
</feature>